<geneLocation type="plasmid" evidence="1 2">
    <name>punnamed</name>
</geneLocation>
<evidence type="ECO:0000313" key="1">
    <source>
        <dbReference type="EMBL" id="USS94003.1"/>
    </source>
</evidence>
<dbReference type="Proteomes" id="UP001057532">
    <property type="component" value="Plasmid punnamed"/>
</dbReference>
<sequence length="196" mass="21791">MSENFDNLGPAIEELKKLNGTNIYVGIPWDDKHLTMIAMVNEVGATIRPKKGQFLCIPANKDMVGKSPKDVKGLFRPKGKNVLALANKSGGIKVMFILKKSVTIPPRPFLRTTMTKYAQEWSGVVQTEVQKILVGESNANQSIDTIGKRAVKEMKRTIKQFDRPPNSKLTQELKGANNPLIDTGKMMNSVFYVAEK</sequence>
<keyword evidence="1" id="KW-0614">Plasmid</keyword>
<proteinExistence type="predicted"/>
<keyword evidence="2" id="KW-1185">Reference proteome</keyword>
<gene>
    <name evidence="1" type="ORF">M8332_06870</name>
</gene>
<reference evidence="1" key="1">
    <citation type="submission" date="2022-05" db="EMBL/GenBank/DDBJ databases">
        <authorList>
            <person name="Oliphant S.A."/>
            <person name="Watson-Haigh N.S."/>
            <person name="Sumby K.M."/>
            <person name="Gardner J.M."/>
            <person name="Jiranek V."/>
        </authorList>
    </citation>
    <scope>NUCLEOTIDE SEQUENCE</scope>
    <source>
        <strain evidence="1">Ru20-1</strain>
        <plasmid evidence="1">punnamed</plasmid>
    </source>
</reference>
<accession>A0ABY5C858</accession>
<organism evidence="1 2">
    <name type="scientific">Fructilactobacillus ixorae</name>
    <dbReference type="NCBI Taxonomy" id="1750535"/>
    <lineage>
        <taxon>Bacteria</taxon>
        <taxon>Bacillati</taxon>
        <taxon>Bacillota</taxon>
        <taxon>Bacilli</taxon>
        <taxon>Lactobacillales</taxon>
        <taxon>Lactobacillaceae</taxon>
        <taxon>Fructilactobacillus</taxon>
    </lineage>
</organism>
<dbReference type="RefSeq" id="WP_252780888.1">
    <property type="nucleotide sequence ID" value="NZ_CP097479.1"/>
</dbReference>
<evidence type="ECO:0008006" key="3">
    <source>
        <dbReference type="Google" id="ProtNLM"/>
    </source>
</evidence>
<evidence type="ECO:0000313" key="2">
    <source>
        <dbReference type="Proteomes" id="UP001057532"/>
    </source>
</evidence>
<dbReference type="EMBL" id="CP097479">
    <property type="protein sequence ID" value="USS94003.1"/>
    <property type="molecule type" value="Genomic_DNA"/>
</dbReference>
<name>A0ABY5C858_9LACO</name>
<protein>
    <recommendedName>
        <fullName evidence="3">Morphogenesis protein</fullName>
    </recommendedName>
</protein>